<dbReference type="AlphaFoldDB" id="A0A419F1L2"/>
<organism evidence="1 2">
    <name type="scientific">Candidatus Abyssobacteria bacterium SURF_17</name>
    <dbReference type="NCBI Taxonomy" id="2093361"/>
    <lineage>
        <taxon>Bacteria</taxon>
        <taxon>Pseudomonadati</taxon>
        <taxon>Candidatus Hydrogenedentota</taxon>
        <taxon>Candidatus Abyssobacteria</taxon>
    </lineage>
</organism>
<dbReference type="Proteomes" id="UP000285961">
    <property type="component" value="Unassembled WGS sequence"/>
</dbReference>
<protein>
    <submittedName>
        <fullName evidence="1">Uncharacterized protein</fullName>
    </submittedName>
</protein>
<name>A0A419F1L2_9BACT</name>
<reference evidence="1 2" key="1">
    <citation type="journal article" date="2017" name="ISME J.">
        <title>Energy and carbon metabolisms in a deep terrestrial subsurface fluid microbial community.</title>
        <authorList>
            <person name="Momper L."/>
            <person name="Jungbluth S.P."/>
            <person name="Lee M.D."/>
            <person name="Amend J.P."/>
        </authorList>
    </citation>
    <scope>NUCLEOTIDE SEQUENCE [LARGE SCALE GENOMIC DNA]</scope>
    <source>
        <strain evidence="1">SURF_17</strain>
    </source>
</reference>
<evidence type="ECO:0000313" key="2">
    <source>
        <dbReference type="Proteomes" id="UP000285961"/>
    </source>
</evidence>
<gene>
    <name evidence="1" type="ORF">C4532_06555</name>
</gene>
<dbReference type="EMBL" id="QZKI01000050">
    <property type="protein sequence ID" value="RJP72082.1"/>
    <property type="molecule type" value="Genomic_DNA"/>
</dbReference>
<proteinExistence type="predicted"/>
<sequence length="105" mass="12191">MCTTRHGCNQKPKETLGTRITNERAFFVIPAQAGIKNNELYRDAFEQRKKFKSSRVSSTECAEFQWVFSVVSVTRSGQRTRDERNVKDVFVQDVYEHGTNEAFFC</sequence>
<evidence type="ECO:0000313" key="1">
    <source>
        <dbReference type="EMBL" id="RJP72082.1"/>
    </source>
</evidence>
<comment type="caution">
    <text evidence="1">The sequence shown here is derived from an EMBL/GenBank/DDBJ whole genome shotgun (WGS) entry which is preliminary data.</text>
</comment>
<accession>A0A419F1L2</accession>